<keyword evidence="8 12" id="KW-0798">TonB box</keyword>
<accession>A0A916UA66</accession>
<evidence type="ECO:0000256" key="6">
    <source>
        <dbReference type="ARBA" id="ARBA00023004"/>
    </source>
</evidence>
<comment type="subcellular location">
    <subcellularLocation>
        <location evidence="1 11">Cell outer membrane</location>
        <topology evidence="1 11">Multi-pass membrane protein</topology>
    </subcellularLocation>
</comment>
<evidence type="ECO:0000256" key="5">
    <source>
        <dbReference type="ARBA" id="ARBA00022692"/>
    </source>
</evidence>
<dbReference type="PROSITE" id="PS52016">
    <property type="entry name" value="TONB_DEPENDENT_REC_3"/>
    <property type="match status" value="1"/>
</dbReference>
<keyword evidence="2 11" id="KW-0813">Transport</keyword>
<dbReference type="PANTHER" id="PTHR32552:SF81">
    <property type="entry name" value="TONB-DEPENDENT OUTER MEMBRANE RECEPTOR"/>
    <property type="match status" value="1"/>
</dbReference>
<evidence type="ECO:0000259" key="14">
    <source>
        <dbReference type="Pfam" id="PF00593"/>
    </source>
</evidence>
<feature type="domain" description="TonB-dependent receptor plug" evidence="15">
    <location>
        <begin position="63"/>
        <end position="171"/>
    </location>
</feature>
<evidence type="ECO:0000256" key="7">
    <source>
        <dbReference type="ARBA" id="ARBA00023065"/>
    </source>
</evidence>
<sequence length="751" mass="80419">MKKNRNIERFSILASGALIAGAAAAGAADVDASASPASSILDRADSSTVPTVTVSATRRDASLQSVPVAVSVLDGDQLAHDNRNSIDNIVQQVPSATFRQQGGNKDTTIFIRGIGTISTSPGVEPTVSTVIDGVVYARPGQATLDLLDIERIEILRGPQGTLFGKNASSGVLNVVGRKPSEQTSGFVDASYYQGDEKRVRAGLSGTIQPGVLKAAVTALYADYAGNVDNVHSGGGKLNGYDRKGVRARLDLTPSSDLDVALIADYLRSNSSPTFTPYKSTSAVFSQAIAPAVAGPESRQVNADLPSDIHDINKGLSAQIDWRKNGYTLTSISAVRDWDNQQYTSTSAIGNGAEIGRITAAFPATRDIGTVEFSQVSQELRLASPKDQFAEYVVGGFYLNGKDREVYQRIVTSAARVDSGRADYGVKSESYSLFGESTLHLSPAWNMIAGARWTRDNLSYDHARNSTQTVAFPGVQPGVSNTGSTSEDGYSGRLGLQYELSRDANVYFTYSRGYKGPAYNVFFNMLNRDTLALKPETSDSFELGLKLSAFEHRLSANLAVFDTKYANYQANFYDTVAGAVVTRLINAGDVSTKGVELDLTARPTRALTLNAALAYTDARIDNFNCPPAAAASCNLNGKPLPFSPKLKTFVRANYALTLDNGLITDFSTDYAYQSKTQFDLFQSPDAIQSAYGIINAGVALSSPTSGWRVALVGKNLANRSYATNLVAATGYVTRAVPRDDKRYFGITARSEF</sequence>
<evidence type="ECO:0000256" key="8">
    <source>
        <dbReference type="ARBA" id="ARBA00023077"/>
    </source>
</evidence>
<dbReference type="GO" id="GO:0006826">
    <property type="term" value="P:iron ion transport"/>
    <property type="evidence" value="ECO:0007669"/>
    <property type="project" value="UniProtKB-KW"/>
</dbReference>
<evidence type="ECO:0000256" key="12">
    <source>
        <dbReference type="RuleBase" id="RU003357"/>
    </source>
</evidence>
<evidence type="ECO:0000313" key="17">
    <source>
        <dbReference type="Proteomes" id="UP000637423"/>
    </source>
</evidence>
<comment type="similarity">
    <text evidence="11 12">Belongs to the TonB-dependent receptor family.</text>
</comment>
<dbReference type="Pfam" id="PF07715">
    <property type="entry name" value="Plug"/>
    <property type="match status" value="1"/>
</dbReference>
<dbReference type="Pfam" id="PF00593">
    <property type="entry name" value="TonB_dep_Rec_b-barrel"/>
    <property type="match status" value="1"/>
</dbReference>
<evidence type="ECO:0000313" key="16">
    <source>
        <dbReference type="EMBL" id="GGC64807.1"/>
    </source>
</evidence>
<keyword evidence="13" id="KW-0732">Signal</keyword>
<evidence type="ECO:0000256" key="9">
    <source>
        <dbReference type="ARBA" id="ARBA00023136"/>
    </source>
</evidence>
<protein>
    <submittedName>
        <fullName evidence="16">TonB-dependent receptor</fullName>
    </submittedName>
</protein>
<dbReference type="InterPro" id="IPR000531">
    <property type="entry name" value="Beta-barrel_TonB"/>
</dbReference>
<keyword evidence="9 11" id="KW-0472">Membrane</keyword>
<dbReference type="Gene3D" id="2.40.170.20">
    <property type="entry name" value="TonB-dependent receptor, beta-barrel domain"/>
    <property type="match status" value="1"/>
</dbReference>
<dbReference type="EMBL" id="BMED01000001">
    <property type="protein sequence ID" value="GGC64807.1"/>
    <property type="molecule type" value="Genomic_DNA"/>
</dbReference>
<keyword evidence="6" id="KW-0408">Iron</keyword>
<dbReference type="InterPro" id="IPR012910">
    <property type="entry name" value="Plug_dom"/>
</dbReference>
<dbReference type="RefSeq" id="WP_188564820.1">
    <property type="nucleotide sequence ID" value="NZ_BMED01000001.1"/>
</dbReference>
<comment type="caution">
    <text evidence="16">The sequence shown here is derived from an EMBL/GenBank/DDBJ whole genome shotgun (WGS) entry which is preliminary data.</text>
</comment>
<dbReference type="Proteomes" id="UP000637423">
    <property type="component" value="Unassembled WGS sequence"/>
</dbReference>
<dbReference type="AlphaFoldDB" id="A0A916UA66"/>
<dbReference type="InterPro" id="IPR039426">
    <property type="entry name" value="TonB-dep_rcpt-like"/>
</dbReference>
<evidence type="ECO:0000259" key="15">
    <source>
        <dbReference type="Pfam" id="PF07715"/>
    </source>
</evidence>
<keyword evidence="16" id="KW-0675">Receptor</keyword>
<keyword evidence="4" id="KW-0410">Iron transport</keyword>
<name>A0A916UA66_9BURK</name>
<dbReference type="SUPFAM" id="SSF56935">
    <property type="entry name" value="Porins"/>
    <property type="match status" value="1"/>
</dbReference>
<keyword evidence="5 11" id="KW-0812">Transmembrane</keyword>
<gene>
    <name evidence="16" type="primary">fyuA</name>
    <name evidence="16" type="ORF">GCM10011396_09790</name>
</gene>
<keyword evidence="7" id="KW-0406">Ion transport</keyword>
<dbReference type="InterPro" id="IPR036942">
    <property type="entry name" value="Beta-barrel_TonB_sf"/>
</dbReference>
<evidence type="ECO:0000256" key="2">
    <source>
        <dbReference type="ARBA" id="ARBA00022448"/>
    </source>
</evidence>
<feature type="domain" description="TonB-dependent receptor-like beta-barrel" evidence="14">
    <location>
        <begin position="270"/>
        <end position="715"/>
    </location>
</feature>
<proteinExistence type="inferred from homology"/>
<keyword evidence="17" id="KW-1185">Reference proteome</keyword>
<dbReference type="CDD" id="cd01347">
    <property type="entry name" value="ligand_gated_channel"/>
    <property type="match status" value="1"/>
</dbReference>
<evidence type="ECO:0000256" key="11">
    <source>
        <dbReference type="PROSITE-ProRule" id="PRU01360"/>
    </source>
</evidence>
<organism evidence="16 17">
    <name type="scientific">Undibacterium terreum</name>
    <dbReference type="NCBI Taxonomy" id="1224302"/>
    <lineage>
        <taxon>Bacteria</taxon>
        <taxon>Pseudomonadati</taxon>
        <taxon>Pseudomonadota</taxon>
        <taxon>Betaproteobacteria</taxon>
        <taxon>Burkholderiales</taxon>
        <taxon>Oxalobacteraceae</taxon>
        <taxon>Undibacterium</taxon>
    </lineage>
</organism>
<evidence type="ECO:0000256" key="1">
    <source>
        <dbReference type="ARBA" id="ARBA00004571"/>
    </source>
</evidence>
<feature type="chain" id="PRO_5037777967" evidence="13">
    <location>
        <begin position="28"/>
        <end position="751"/>
    </location>
</feature>
<dbReference type="PANTHER" id="PTHR32552">
    <property type="entry name" value="FERRICHROME IRON RECEPTOR-RELATED"/>
    <property type="match status" value="1"/>
</dbReference>
<reference evidence="16" key="1">
    <citation type="journal article" date="2014" name="Int. J. Syst. Evol. Microbiol.">
        <title>Complete genome sequence of Corynebacterium casei LMG S-19264T (=DSM 44701T), isolated from a smear-ripened cheese.</title>
        <authorList>
            <consortium name="US DOE Joint Genome Institute (JGI-PGF)"/>
            <person name="Walter F."/>
            <person name="Albersmeier A."/>
            <person name="Kalinowski J."/>
            <person name="Ruckert C."/>
        </authorList>
    </citation>
    <scope>NUCLEOTIDE SEQUENCE</scope>
    <source>
        <strain evidence="16">CGMCC 1.10998</strain>
    </source>
</reference>
<feature type="signal peptide" evidence="13">
    <location>
        <begin position="1"/>
        <end position="27"/>
    </location>
</feature>
<evidence type="ECO:0000256" key="4">
    <source>
        <dbReference type="ARBA" id="ARBA00022496"/>
    </source>
</evidence>
<keyword evidence="3 11" id="KW-1134">Transmembrane beta strand</keyword>
<keyword evidence="10 11" id="KW-0998">Cell outer membrane</keyword>
<evidence type="ECO:0000256" key="3">
    <source>
        <dbReference type="ARBA" id="ARBA00022452"/>
    </source>
</evidence>
<dbReference type="GO" id="GO:0009279">
    <property type="term" value="C:cell outer membrane"/>
    <property type="evidence" value="ECO:0007669"/>
    <property type="project" value="UniProtKB-SubCell"/>
</dbReference>
<evidence type="ECO:0000256" key="10">
    <source>
        <dbReference type="ARBA" id="ARBA00023237"/>
    </source>
</evidence>
<reference evidence="16" key="2">
    <citation type="submission" date="2020-09" db="EMBL/GenBank/DDBJ databases">
        <authorList>
            <person name="Sun Q."/>
            <person name="Zhou Y."/>
        </authorList>
    </citation>
    <scope>NUCLEOTIDE SEQUENCE</scope>
    <source>
        <strain evidence="16">CGMCC 1.10998</strain>
    </source>
</reference>
<evidence type="ECO:0000256" key="13">
    <source>
        <dbReference type="SAM" id="SignalP"/>
    </source>
</evidence>